<reference evidence="2 3" key="1">
    <citation type="journal article" date="2020" name="J Geophys Res Biogeosci">
        <title>Magnetotaxis as an Adaptation to Enable Bacterial Shuttling of Microbial Sulfur and Sulfur Cycling Across Aquatic Oxic#Anoxic Interfaces.</title>
        <authorList>
            <person name="Li J."/>
            <person name="Liu P."/>
            <person name="Wang J."/>
            <person name="Roberts A.P."/>
            <person name="Pan Y."/>
        </authorList>
    </citation>
    <scope>NUCLEOTIDE SEQUENCE [LARGE SCALE GENOMIC DNA]</scope>
    <source>
        <strain evidence="2 3">MYR-1_YQ</strain>
    </source>
</reference>
<dbReference type="Proteomes" id="UP001196980">
    <property type="component" value="Unassembled WGS sequence"/>
</dbReference>
<comment type="caution">
    <text evidence="2">The sequence shown here is derived from an EMBL/GenBank/DDBJ whole genome shotgun (WGS) entry which is preliminary data.</text>
</comment>
<keyword evidence="1" id="KW-1133">Transmembrane helix</keyword>
<gene>
    <name evidence="2" type="ORF">HWQ67_06435</name>
</gene>
<evidence type="ECO:0000256" key="1">
    <source>
        <dbReference type="SAM" id="Phobius"/>
    </source>
</evidence>
<proteinExistence type="predicted"/>
<dbReference type="EMBL" id="JABXWD010000083">
    <property type="protein sequence ID" value="MBV6341219.1"/>
    <property type="molecule type" value="Genomic_DNA"/>
</dbReference>
<keyword evidence="3" id="KW-1185">Reference proteome</keyword>
<feature type="transmembrane region" description="Helical" evidence="1">
    <location>
        <begin position="59"/>
        <end position="86"/>
    </location>
</feature>
<feature type="transmembrane region" description="Helical" evidence="1">
    <location>
        <begin position="21"/>
        <end position="39"/>
    </location>
</feature>
<accession>A0ABS6RX63</accession>
<evidence type="ECO:0000313" key="3">
    <source>
        <dbReference type="Proteomes" id="UP001196980"/>
    </source>
</evidence>
<evidence type="ECO:0000313" key="2">
    <source>
        <dbReference type="EMBL" id="MBV6341219.1"/>
    </source>
</evidence>
<dbReference type="RefSeq" id="WP_218251848.1">
    <property type="nucleotide sequence ID" value="NZ_JABXWD010000083.1"/>
</dbReference>
<keyword evidence="1" id="KW-0472">Membrane</keyword>
<name>A0ABS6RX63_9BACT</name>
<sequence length="94" mass="10503">MKKKLVRLIGQFGVRAEKHTTIYGAYATLVGILSAGLIWTYLDLPTYGFFECFQSWRGILWALAAAGLASFFIVFLIILVPVSLYISGQLKRQA</sequence>
<keyword evidence="1" id="KW-0812">Transmembrane</keyword>
<protein>
    <submittedName>
        <fullName evidence="2">Uncharacterized protein</fullName>
    </submittedName>
</protein>
<organism evidence="2 3">
    <name type="scientific">Candidatus Magnetobacterium casense</name>
    <dbReference type="NCBI Taxonomy" id="1455061"/>
    <lineage>
        <taxon>Bacteria</taxon>
        <taxon>Pseudomonadati</taxon>
        <taxon>Nitrospirota</taxon>
        <taxon>Thermodesulfovibrionia</taxon>
        <taxon>Thermodesulfovibrionales</taxon>
        <taxon>Candidatus Magnetobacteriaceae</taxon>
        <taxon>Candidatus Magnetobacterium</taxon>
    </lineage>
</organism>